<dbReference type="EMBL" id="DTKL01000017">
    <property type="protein sequence ID" value="HGY93637.1"/>
    <property type="molecule type" value="Genomic_DNA"/>
</dbReference>
<proteinExistence type="predicted"/>
<dbReference type="InterPro" id="IPR001789">
    <property type="entry name" value="Sig_transdc_resp-reg_receiver"/>
</dbReference>
<dbReference type="GO" id="GO:0000160">
    <property type="term" value="P:phosphorelay signal transduction system"/>
    <property type="evidence" value="ECO:0007669"/>
    <property type="project" value="InterPro"/>
</dbReference>
<dbReference type="Gene3D" id="3.40.50.2300">
    <property type="match status" value="1"/>
</dbReference>
<comment type="caution">
    <text evidence="4">The sequence shown here is derived from an EMBL/GenBank/DDBJ whole genome shotgun (WGS) entry which is preliminary data.</text>
</comment>
<dbReference type="InterPro" id="IPR011006">
    <property type="entry name" value="CheY-like_superfamily"/>
</dbReference>
<keyword evidence="1 2" id="KW-0597">Phosphoprotein</keyword>
<dbReference type="InterPro" id="IPR050595">
    <property type="entry name" value="Bact_response_regulator"/>
</dbReference>
<evidence type="ECO:0000256" key="1">
    <source>
        <dbReference type="ARBA" id="ARBA00022553"/>
    </source>
</evidence>
<dbReference type="PANTHER" id="PTHR44591:SF3">
    <property type="entry name" value="RESPONSE REGULATORY DOMAIN-CONTAINING PROTEIN"/>
    <property type="match status" value="1"/>
</dbReference>
<dbReference type="PROSITE" id="PS50110">
    <property type="entry name" value="RESPONSE_REGULATORY"/>
    <property type="match status" value="1"/>
</dbReference>
<dbReference type="SUPFAM" id="SSF52172">
    <property type="entry name" value="CheY-like"/>
    <property type="match status" value="1"/>
</dbReference>
<dbReference type="PANTHER" id="PTHR44591">
    <property type="entry name" value="STRESS RESPONSE REGULATOR PROTEIN 1"/>
    <property type="match status" value="1"/>
</dbReference>
<dbReference type="SMART" id="SM00448">
    <property type="entry name" value="REC"/>
    <property type="match status" value="1"/>
</dbReference>
<evidence type="ECO:0000256" key="2">
    <source>
        <dbReference type="PROSITE-ProRule" id="PRU00169"/>
    </source>
</evidence>
<feature type="modified residue" description="4-aspartylphosphate" evidence="2">
    <location>
        <position position="55"/>
    </location>
</feature>
<dbReference type="AlphaFoldDB" id="A0A7V4XR61"/>
<sequence length="128" mass="14251">MSDQPRLLCIDDEVIGLKVRRAVLERAGYEVVTAPDGRTGIELFTEQLFDGVVVDFLLPDADGGQVALQLRQIRPEVPVMLLSAYPNLPDEVLDRVNCSVMKGMGTEEFLRSVDAMVKRHRSSNHASR</sequence>
<protein>
    <submittedName>
        <fullName evidence="4">Response regulator</fullName>
    </submittedName>
</protein>
<feature type="domain" description="Response regulatory" evidence="3">
    <location>
        <begin position="6"/>
        <end position="117"/>
    </location>
</feature>
<dbReference type="CDD" id="cd00156">
    <property type="entry name" value="REC"/>
    <property type="match status" value="1"/>
</dbReference>
<reference evidence="4" key="1">
    <citation type="journal article" date="2020" name="mSystems">
        <title>Genome- and Community-Level Interaction Insights into Carbon Utilization and Element Cycling Functions of Hydrothermarchaeota in Hydrothermal Sediment.</title>
        <authorList>
            <person name="Zhou Z."/>
            <person name="Liu Y."/>
            <person name="Xu W."/>
            <person name="Pan J."/>
            <person name="Luo Z.H."/>
            <person name="Li M."/>
        </authorList>
    </citation>
    <scope>NUCLEOTIDE SEQUENCE [LARGE SCALE GENOMIC DNA]</scope>
    <source>
        <strain evidence="4">SpSt-855</strain>
    </source>
</reference>
<evidence type="ECO:0000313" key="4">
    <source>
        <dbReference type="EMBL" id="HGY93637.1"/>
    </source>
</evidence>
<organism evidence="4">
    <name type="scientific">Acidobacterium capsulatum</name>
    <dbReference type="NCBI Taxonomy" id="33075"/>
    <lineage>
        <taxon>Bacteria</taxon>
        <taxon>Pseudomonadati</taxon>
        <taxon>Acidobacteriota</taxon>
        <taxon>Terriglobia</taxon>
        <taxon>Terriglobales</taxon>
        <taxon>Acidobacteriaceae</taxon>
        <taxon>Acidobacterium</taxon>
    </lineage>
</organism>
<gene>
    <name evidence="4" type="ORF">ENW50_02945</name>
</gene>
<accession>A0A7V4XR61</accession>
<evidence type="ECO:0000259" key="3">
    <source>
        <dbReference type="PROSITE" id="PS50110"/>
    </source>
</evidence>
<dbReference type="Pfam" id="PF00072">
    <property type="entry name" value="Response_reg"/>
    <property type="match status" value="1"/>
</dbReference>
<name>A0A7V4XR61_9BACT</name>